<dbReference type="GO" id="GO:0046872">
    <property type="term" value="F:metal ion binding"/>
    <property type="evidence" value="ECO:0007669"/>
    <property type="project" value="UniProtKB-KW"/>
</dbReference>
<evidence type="ECO:0000256" key="1">
    <source>
        <dbReference type="ARBA" id="ARBA00022714"/>
    </source>
</evidence>
<evidence type="ECO:0000313" key="6">
    <source>
        <dbReference type="EMBL" id="RFU94227.1"/>
    </source>
</evidence>
<comment type="caution">
    <text evidence="6">The sequence shown here is derived from an EMBL/GenBank/DDBJ whole genome shotgun (WGS) entry which is preliminary data.</text>
</comment>
<dbReference type="Pfam" id="PF00111">
    <property type="entry name" value="Fer2"/>
    <property type="match status" value="1"/>
</dbReference>
<dbReference type="PANTHER" id="PTHR44379:SF8">
    <property type="entry name" value="XANTHINE DEHYDROGENASE IRON-SULFUR-BINDING SUBUNIT XDHC-RELATED"/>
    <property type="match status" value="1"/>
</dbReference>
<evidence type="ECO:0000256" key="4">
    <source>
        <dbReference type="ARBA" id="ARBA00023014"/>
    </source>
</evidence>
<evidence type="ECO:0000256" key="2">
    <source>
        <dbReference type="ARBA" id="ARBA00022723"/>
    </source>
</evidence>
<reference evidence="6 7" key="2">
    <citation type="submission" date="2018-09" db="EMBL/GenBank/DDBJ databases">
        <title>Genome of Sphaerochaeta halotolerans strain 4-11.</title>
        <authorList>
            <person name="Nazina T.N."/>
            <person name="Sokolova D.S."/>
        </authorList>
    </citation>
    <scope>NUCLEOTIDE SEQUENCE [LARGE SCALE GENOMIC DNA]</scope>
    <source>
        <strain evidence="6 7">4-11</strain>
    </source>
</reference>
<dbReference type="InterPro" id="IPR036010">
    <property type="entry name" value="2Fe-2S_ferredoxin-like_sf"/>
</dbReference>
<gene>
    <name evidence="6" type="ORF">DYP60_10590</name>
</gene>
<dbReference type="PROSITE" id="PS51085">
    <property type="entry name" value="2FE2S_FER_2"/>
    <property type="match status" value="1"/>
</dbReference>
<dbReference type="PANTHER" id="PTHR44379">
    <property type="entry name" value="OXIDOREDUCTASE WITH IRON-SULFUR SUBUNIT"/>
    <property type="match status" value="1"/>
</dbReference>
<dbReference type="Proteomes" id="UP000264002">
    <property type="component" value="Unassembled WGS sequence"/>
</dbReference>
<accession>A0A372MEL0</accession>
<organism evidence="6 7">
    <name type="scientific">Sphaerochaeta halotolerans</name>
    <dbReference type="NCBI Taxonomy" id="2293840"/>
    <lineage>
        <taxon>Bacteria</taxon>
        <taxon>Pseudomonadati</taxon>
        <taxon>Spirochaetota</taxon>
        <taxon>Spirochaetia</taxon>
        <taxon>Spirochaetales</taxon>
        <taxon>Sphaerochaetaceae</taxon>
        <taxon>Sphaerochaeta</taxon>
    </lineage>
</organism>
<dbReference type="EMBL" id="QUWK01000011">
    <property type="protein sequence ID" value="RFU94227.1"/>
    <property type="molecule type" value="Genomic_DNA"/>
</dbReference>
<dbReference type="InterPro" id="IPR012675">
    <property type="entry name" value="Beta-grasp_dom_sf"/>
</dbReference>
<dbReference type="AlphaFoldDB" id="A0A372MEL0"/>
<evidence type="ECO:0000259" key="5">
    <source>
        <dbReference type="PROSITE" id="PS51085"/>
    </source>
</evidence>
<keyword evidence="3" id="KW-0408">Iron</keyword>
<keyword evidence="2" id="KW-0479">Metal-binding</keyword>
<keyword evidence="7" id="KW-1185">Reference proteome</keyword>
<dbReference type="InterPro" id="IPR051452">
    <property type="entry name" value="Diverse_Oxidoreductases"/>
</dbReference>
<dbReference type="GO" id="GO:0051537">
    <property type="term" value="F:2 iron, 2 sulfur cluster binding"/>
    <property type="evidence" value="ECO:0007669"/>
    <property type="project" value="UniProtKB-KW"/>
</dbReference>
<sequence length="183" mass="20609">MKIECTIDGKALSLSVNSNKPLSLILMEDVGIKSINSHCRGNACGNCIVLLNDEATLSCVIPAFRLKDATVKTFDSYQKTRLYRDIERAYKATGNTPCPNCYASKTLIIESILQEMTNSTRTRTFGRNNLSLPGTQNEDNSLNKEAIIQELSLNTCQCMDMAELLQIVEIALTYRRRKRVRRH</sequence>
<dbReference type="SUPFAM" id="SSF54292">
    <property type="entry name" value="2Fe-2S ferredoxin-like"/>
    <property type="match status" value="1"/>
</dbReference>
<dbReference type="RefSeq" id="WP_117330981.1">
    <property type="nucleotide sequence ID" value="NZ_QUWK01000011.1"/>
</dbReference>
<dbReference type="Gene3D" id="3.10.20.30">
    <property type="match status" value="1"/>
</dbReference>
<name>A0A372MEL0_9SPIR</name>
<proteinExistence type="predicted"/>
<protein>
    <submittedName>
        <fullName evidence="6">Ferredoxin</fullName>
    </submittedName>
</protein>
<evidence type="ECO:0000313" key="7">
    <source>
        <dbReference type="Proteomes" id="UP000264002"/>
    </source>
</evidence>
<reference evidence="7" key="1">
    <citation type="submission" date="2018-08" db="EMBL/GenBank/DDBJ databases">
        <authorList>
            <person name="Grouzdev D.S."/>
            <person name="Krutkina M.S."/>
        </authorList>
    </citation>
    <scope>NUCLEOTIDE SEQUENCE [LARGE SCALE GENOMIC DNA]</scope>
    <source>
        <strain evidence="7">4-11</strain>
    </source>
</reference>
<feature type="domain" description="2Fe-2S ferredoxin-type" evidence="5">
    <location>
        <begin position="1"/>
        <end position="77"/>
    </location>
</feature>
<evidence type="ECO:0000256" key="3">
    <source>
        <dbReference type="ARBA" id="ARBA00023004"/>
    </source>
</evidence>
<keyword evidence="4" id="KW-0411">Iron-sulfur</keyword>
<dbReference type="InterPro" id="IPR001041">
    <property type="entry name" value="2Fe-2S_ferredoxin-type"/>
</dbReference>
<keyword evidence="1" id="KW-0001">2Fe-2S</keyword>